<name>A0ABQ7E2K8_BRACR</name>
<evidence type="ECO:0008006" key="3">
    <source>
        <dbReference type="Google" id="ProtNLM"/>
    </source>
</evidence>
<protein>
    <recommendedName>
        <fullName evidence="3">REJ domain-containing protein</fullName>
    </recommendedName>
</protein>
<gene>
    <name evidence="1" type="ORF">DY000_02023527</name>
</gene>
<keyword evidence="2" id="KW-1185">Reference proteome</keyword>
<sequence>MTSPRRNQPMRSRLRLSLDLLEDSSSLSIASTPPRLSLDLLNDSSSLSVSLTLVSLYLVDASSLSISSTPPRLSVSP</sequence>
<accession>A0ABQ7E2K8</accession>
<evidence type="ECO:0000313" key="1">
    <source>
        <dbReference type="EMBL" id="KAF3590469.1"/>
    </source>
</evidence>
<dbReference type="Proteomes" id="UP000266723">
    <property type="component" value="Unassembled WGS sequence"/>
</dbReference>
<evidence type="ECO:0000313" key="2">
    <source>
        <dbReference type="Proteomes" id="UP000266723"/>
    </source>
</evidence>
<comment type="caution">
    <text evidence="1">The sequence shown here is derived from an EMBL/GenBank/DDBJ whole genome shotgun (WGS) entry which is preliminary data.</text>
</comment>
<proteinExistence type="predicted"/>
<organism evidence="1 2">
    <name type="scientific">Brassica cretica</name>
    <name type="common">Mustard</name>
    <dbReference type="NCBI Taxonomy" id="69181"/>
    <lineage>
        <taxon>Eukaryota</taxon>
        <taxon>Viridiplantae</taxon>
        <taxon>Streptophyta</taxon>
        <taxon>Embryophyta</taxon>
        <taxon>Tracheophyta</taxon>
        <taxon>Spermatophyta</taxon>
        <taxon>Magnoliopsida</taxon>
        <taxon>eudicotyledons</taxon>
        <taxon>Gunneridae</taxon>
        <taxon>Pentapetalae</taxon>
        <taxon>rosids</taxon>
        <taxon>malvids</taxon>
        <taxon>Brassicales</taxon>
        <taxon>Brassicaceae</taxon>
        <taxon>Brassiceae</taxon>
        <taxon>Brassica</taxon>
    </lineage>
</organism>
<reference evidence="1 2" key="1">
    <citation type="journal article" date="2020" name="BMC Genomics">
        <title>Intraspecific diversification of the crop wild relative Brassica cretica Lam. using demographic model selection.</title>
        <authorList>
            <person name="Kioukis A."/>
            <person name="Michalopoulou V.A."/>
            <person name="Briers L."/>
            <person name="Pirintsos S."/>
            <person name="Studholme D.J."/>
            <person name="Pavlidis P."/>
            <person name="Sarris P.F."/>
        </authorList>
    </citation>
    <scope>NUCLEOTIDE SEQUENCE [LARGE SCALE GENOMIC DNA]</scope>
    <source>
        <strain evidence="2">cv. PFS-1207/04</strain>
    </source>
</reference>
<dbReference type="EMBL" id="QGKV02000299">
    <property type="protein sequence ID" value="KAF3590469.1"/>
    <property type="molecule type" value="Genomic_DNA"/>
</dbReference>